<keyword evidence="1" id="KW-0732">Signal</keyword>
<proteinExistence type="predicted"/>
<feature type="chain" id="PRO_5039099432" description="Peptidase inhibitor family I36" evidence="1">
    <location>
        <begin position="23"/>
        <end position="139"/>
    </location>
</feature>
<dbReference type="RefSeq" id="WP_090071623.1">
    <property type="nucleotide sequence ID" value="NZ_FOFT01000017.1"/>
</dbReference>
<organism evidence="2 3">
    <name type="scientific">Lentzea flaviverrucosa</name>
    <dbReference type="NCBI Taxonomy" id="200379"/>
    <lineage>
        <taxon>Bacteria</taxon>
        <taxon>Bacillati</taxon>
        <taxon>Actinomycetota</taxon>
        <taxon>Actinomycetes</taxon>
        <taxon>Pseudonocardiales</taxon>
        <taxon>Pseudonocardiaceae</taxon>
        <taxon>Lentzea</taxon>
    </lineage>
</organism>
<evidence type="ECO:0000313" key="3">
    <source>
        <dbReference type="Proteomes" id="UP000199028"/>
    </source>
</evidence>
<evidence type="ECO:0008006" key="4">
    <source>
        <dbReference type="Google" id="ProtNLM"/>
    </source>
</evidence>
<name>A0A1H9XTL0_9PSEU</name>
<feature type="signal peptide" evidence="1">
    <location>
        <begin position="1"/>
        <end position="22"/>
    </location>
</feature>
<protein>
    <recommendedName>
        <fullName evidence="4">Peptidase inhibitor family I36</fullName>
    </recommendedName>
</protein>
<keyword evidence="3" id="KW-1185">Reference proteome</keyword>
<accession>A0A1H9XTL0</accession>
<sequence>MIKKILVALFATLSLFSSVQPAASAATYYQYGVYDDVLKDRVIRAYVNEEDAKQHNGWCYVPGNSAHRKTSWSCTVKKTKNAPDPLIMAPRSGEWMQFGGKWHRAELKQPSAGYLPYCYPSYYENPGGVRPAYYCAYWV</sequence>
<dbReference type="AlphaFoldDB" id="A0A1H9XTL0"/>
<evidence type="ECO:0000256" key="1">
    <source>
        <dbReference type="SAM" id="SignalP"/>
    </source>
</evidence>
<dbReference type="Proteomes" id="UP000199028">
    <property type="component" value="Unassembled WGS sequence"/>
</dbReference>
<evidence type="ECO:0000313" key="2">
    <source>
        <dbReference type="EMBL" id="SES49057.1"/>
    </source>
</evidence>
<gene>
    <name evidence="2" type="ORF">SAMN05216195_11756</name>
</gene>
<dbReference type="EMBL" id="FOFT01000017">
    <property type="protein sequence ID" value="SES49057.1"/>
    <property type="molecule type" value="Genomic_DNA"/>
</dbReference>
<reference evidence="3" key="1">
    <citation type="submission" date="2016-10" db="EMBL/GenBank/DDBJ databases">
        <authorList>
            <person name="Varghese N."/>
            <person name="Submissions S."/>
        </authorList>
    </citation>
    <scope>NUCLEOTIDE SEQUENCE [LARGE SCALE GENOMIC DNA]</scope>
    <source>
        <strain evidence="3">CGMCC 4.578</strain>
    </source>
</reference>